<dbReference type="AlphaFoldDB" id="A0A0H4W5N9"/>
<organism evidence="1 2">
    <name type="scientific">Rufibacter radiotolerans</name>
    <dbReference type="NCBI Taxonomy" id="1379910"/>
    <lineage>
        <taxon>Bacteria</taxon>
        <taxon>Pseudomonadati</taxon>
        <taxon>Bacteroidota</taxon>
        <taxon>Cytophagia</taxon>
        <taxon>Cytophagales</taxon>
        <taxon>Hymenobacteraceae</taxon>
        <taxon>Rufibacter</taxon>
    </lineage>
</organism>
<dbReference type="OrthoDB" id="1494282at2"/>
<dbReference type="RefSeq" id="WP_048920632.1">
    <property type="nucleotide sequence ID" value="NZ_CP010777.1"/>
</dbReference>
<evidence type="ECO:0000313" key="1">
    <source>
        <dbReference type="EMBL" id="AKQ45731.1"/>
    </source>
</evidence>
<dbReference type="KEGG" id="ruf:TH63_08835"/>
<name>A0A0H4W5N9_9BACT</name>
<sequence length="154" mass="17049">MDFKTPASLKAEHEELHHLLIQATQLPGKTGEAAKAVAELMHPHFVKEEELALPPLGLLSMLASGNFSREMEQVIPLTDKLKNSLPEMLEEHRQIVAALEVLGRNAQAEDHPEVAIFAQKLKLHAQTEEEVMYPAAILVGEFVKMKAGRTTPES</sequence>
<dbReference type="Proteomes" id="UP000036458">
    <property type="component" value="Chromosome"/>
</dbReference>
<gene>
    <name evidence="1" type="ORF">TH63_08835</name>
</gene>
<dbReference type="EMBL" id="CP010777">
    <property type="protein sequence ID" value="AKQ45731.1"/>
    <property type="molecule type" value="Genomic_DNA"/>
</dbReference>
<dbReference type="PATRIC" id="fig|1379910.4.peg.1920"/>
<reference evidence="1 2" key="1">
    <citation type="submission" date="2015-01" db="EMBL/GenBank/DDBJ databases">
        <title>Rufibacter sp./DG31D/ whole genome sequencing.</title>
        <authorList>
            <person name="Kim M.K."/>
            <person name="Srinivasan S."/>
            <person name="Lee J.-J."/>
        </authorList>
    </citation>
    <scope>NUCLEOTIDE SEQUENCE [LARGE SCALE GENOMIC DNA]</scope>
    <source>
        <strain evidence="1 2">DG31D</strain>
    </source>
</reference>
<accession>A0A0H4W5N9</accession>
<keyword evidence="2" id="KW-1185">Reference proteome</keyword>
<protein>
    <submittedName>
        <fullName evidence="1">Uncharacterized protein</fullName>
    </submittedName>
</protein>
<evidence type="ECO:0000313" key="2">
    <source>
        <dbReference type="Proteomes" id="UP000036458"/>
    </source>
</evidence>
<proteinExistence type="predicted"/>